<keyword evidence="3" id="KW-0813">Transport</keyword>
<sequence length="491" mass="50740">MSSLYPHSIDIGARAVYKMNKGPYVNDVLDRYFKISERGSSIGTEVRAGTVSFFAMAYIILLNPLIIGTVEDSAGNTLGVPQVAAATALVAGVVTIFFGWFSNYPFAFATGLGINSFLAVTLVAGEGLTWPQAMGLVVIEGIIIVILAASGFRSAVFEAIPSSLKAAIGVGIGLFIAMIGFVDGGFVTRVPDAAMTTVPVSLGQGGSIAAWPAFIFVIGLIICGGLVVRNVRGGLFIGIISTTIIALIVQAFTGSEDWGMATPAIPDSLGGMPDLSIVGQVDLFGAVANIGIVATTLLVFALLLANFFDAMGTFTALGKASGLADKDGVLPDMKKALVLEGFGAVAGGVGSVSSNTVFADSSAGVGDGAKTGLANITTGVLFLAAMFLTPLYEVVPIEAASPVLVIVGVMMAGQLTSIEWNKMEIAIPAFLTIVVMPFTYSIANGIGIGFIAYAIMMAFAGKAKQVHWIIWLVAVLFLVFFSMEPLLSLVG</sequence>
<feature type="transmembrane region" description="Helical" evidence="7">
    <location>
        <begin position="48"/>
        <end position="67"/>
    </location>
</feature>
<gene>
    <name evidence="8" type="ORF">HMPREF0281_00823</name>
</gene>
<feature type="transmembrane region" description="Helical" evidence="7">
    <location>
        <begin position="468"/>
        <end position="490"/>
    </location>
</feature>
<dbReference type="PANTHER" id="PTHR43337:SF1">
    <property type="entry name" value="XANTHINE_URACIL PERMEASE C887.17-RELATED"/>
    <property type="match status" value="1"/>
</dbReference>
<feature type="transmembrane region" description="Helical" evidence="7">
    <location>
        <begin position="79"/>
        <end position="99"/>
    </location>
</feature>
<evidence type="ECO:0000256" key="3">
    <source>
        <dbReference type="ARBA" id="ARBA00022448"/>
    </source>
</evidence>
<keyword evidence="5 7" id="KW-1133">Transmembrane helix</keyword>
<feature type="transmembrane region" description="Helical" evidence="7">
    <location>
        <begin position="283"/>
        <end position="305"/>
    </location>
</feature>
<evidence type="ECO:0000256" key="1">
    <source>
        <dbReference type="ARBA" id="ARBA00004127"/>
    </source>
</evidence>
<feature type="transmembrane region" description="Helical" evidence="7">
    <location>
        <begin position="399"/>
        <end position="418"/>
    </location>
</feature>
<feature type="transmembrane region" description="Helical" evidence="7">
    <location>
        <begin position="106"/>
        <end position="124"/>
    </location>
</feature>
<feature type="transmembrane region" description="Helical" evidence="7">
    <location>
        <begin position="430"/>
        <end position="456"/>
    </location>
</feature>
<keyword evidence="4 7" id="KW-0812">Transmembrane</keyword>
<comment type="subcellular location">
    <subcellularLocation>
        <location evidence="1">Endomembrane system</location>
        <topology evidence="1">Multi-pass membrane protein</topology>
    </subcellularLocation>
</comment>
<keyword evidence="9" id="KW-1185">Reference proteome</keyword>
<feature type="transmembrane region" description="Helical" evidence="7">
    <location>
        <begin position="235"/>
        <end position="253"/>
    </location>
</feature>
<dbReference type="PANTHER" id="PTHR43337">
    <property type="entry name" value="XANTHINE/URACIL PERMEASE C887.17-RELATED"/>
    <property type="match status" value="1"/>
</dbReference>
<evidence type="ECO:0000256" key="6">
    <source>
        <dbReference type="ARBA" id="ARBA00023136"/>
    </source>
</evidence>
<dbReference type="Pfam" id="PF00860">
    <property type="entry name" value="Xan_ur_permease"/>
    <property type="match status" value="1"/>
</dbReference>
<organism evidence="8 9">
    <name type="scientific">Corynebacterium ammoniagenes DSM 20306</name>
    <dbReference type="NCBI Taxonomy" id="649754"/>
    <lineage>
        <taxon>Bacteria</taxon>
        <taxon>Bacillati</taxon>
        <taxon>Actinomycetota</taxon>
        <taxon>Actinomycetes</taxon>
        <taxon>Mycobacteriales</taxon>
        <taxon>Corynebacteriaceae</taxon>
        <taxon>Corynebacterium</taxon>
    </lineage>
</organism>
<comment type="caution">
    <text evidence="8">The sequence shown here is derived from an EMBL/GenBank/DDBJ whole genome shotgun (WGS) entry which is preliminary data.</text>
</comment>
<feature type="transmembrane region" description="Helical" evidence="7">
    <location>
        <begin position="372"/>
        <end position="393"/>
    </location>
</feature>
<proteinExistence type="inferred from homology"/>
<evidence type="ECO:0000256" key="2">
    <source>
        <dbReference type="ARBA" id="ARBA00005697"/>
    </source>
</evidence>
<evidence type="ECO:0000256" key="4">
    <source>
        <dbReference type="ARBA" id="ARBA00022692"/>
    </source>
</evidence>
<comment type="similarity">
    <text evidence="2">Belongs to the nucleobase:cation symporter-2 (NCS2) (TC 2.A.40) family. Azg-like subfamily.</text>
</comment>
<feature type="transmembrane region" description="Helical" evidence="7">
    <location>
        <begin position="208"/>
        <end position="228"/>
    </location>
</feature>
<dbReference type="InterPro" id="IPR006043">
    <property type="entry name" value="NCS2"/>
</dbReference>
<evidence type="ECO:0000256" key="7">
    <source>
        <dbReference type="SAM" id="Phobius"/>
    </source>
</evidence>
<evidence type="ECO:0000313" key="8">
    <source>
        <dbReference type="EMBL" id="EFG82115.1"/>
    </source>
</evidence>
<evidence type="ECO:0000256" key="5">
    <source>
        <dbReference type="ARBA" id="ARBA00022989"/>
    </source>
</evidence>
<accession>A0ABN0AGR1</accession>
<protein>
    <submittedName>
        <fullName evidence="8">Permease</fullName>
    </submittedName>
</protein>
<evidence type="ECO:0000313" key="9">
    <source>
        <dbReference type="Proteomes" id="UP000006015"/>
    </source>
</evidence>
<reference evidence="8 9" key="1">
    <citation type="submission" date="2010-04" db="EMBL/GenBank/DDBJ databases">
        <authorList>
            <person name="Weinstock G."/>
            <person name="Sodergren E."/>
            <person name="Clifton S."/>
            <person name="Fulton L."/>
            <person name="Fulton B."/>
            <person name="Courtney L."/>
            <person name="Fronick C."/>
            <person name="Harrison M."/>
            <person name="Strong C."/>
            <person name="Farmer C."/>
            <person name="Delahaunty K."/>
            <person name="Markovic C."/>
            <person name="Hall O."/>
            <person name="Minx P."/>
            <person name="Tomlinson C."/>
            <person name="Mitreva M."/>
            <person name="Hou S."/>
            <person name="Wollam A."/>
            <person name="Pepin K.H."/>
            <person name="Johnson M."/>
            <person name="Bhonagiri V."/>
            <person name="Zhang X."/>
            <person name="Suruliraj S."/>
            <person name="Warren W."/>
            <person name="Chinwalla A."/>
            <person name="Mardis E.R."/>
            <person name="Wilson R.K."/>
        </authorList>
    </citation>
    <scope>NUCLEOTIDE SEQUENCE [LARGE SCALE GENOMIC DNA]</scope>
    <source>
        <strain evidence="8 9">DSM 20306</strain>
    </source>
</reference>
<name>A0ABN0AGR1_CORAM</name>
<keyword evidence="6 7" id="KW-0472">Membrane</keyword>
<feature type="transmembrane region" description="Helical" evidence="7">
    <location>
        <begin position="130"/>
        <end position="152"/>
    </location>
</feature>
<dbReference type="Proteomes" id="UP000006015">
    <property type="component" value="Unassembled WGS sequence"/>
</dbReference>
<dbReference type="InterPro" id="IPR045018">
    <property type="entry name" value="Azg-like"/>
</dbReference>
<feature type="transmembrane region" description="Helical" evidence="7">
    <location>
        <begin position="164"/>
        <end position="188"/>
    </location>
</feature>
<dbReference type="EMBL" id="ADNS01000004">
    <property type="protein sequence ID" value="EFG82115.1"/>
    <property type="molecule type" value="Genomic_DNA"/>
</dbReference>